<reference evidence="2" key="1">
    <citation type="submission" date="2023-10" db="EMBL/GenBank/DDBJ databases">
        <authorList>
            <person name="Chen Y."/>
            <person name="Shah S."/>
            <person name="Dougan E. K."/>
            <person name="Thang M."/>
            <person name="Chan C."/>
        </authorList>
    </citation>
    <scope>NUCLEOTIDE SEQUENCE [LARGE SCALE GENOMIC DNA]</scope>
</reference>
<gene>
    <name evidence="2" type="ORF">PCOR1329_LOCUS80562</name>
</gene>
<dbReference type="Proteomes" id="UP001189429">
    <property type="component" value="Unassembled WGS sequence"/>
</dbReference>
<evidence type="ECO:0000313" key="3">
    <source>
        <dbReference type="Proteomes" id="UP001189429"/>
    </source>
</evidence>
<accession>A0ABN9XWU3</accession>
<name>A0ABN9XWU3_9DINO</name>
<feature type="compositionally biased region" description="Basic and acidic residues" evidence="1">
    <location>
        <begin position="62"/>
        <end position="77"/>
    </location>
</feature>
<protein>
    <submittedName>
        <fullName evidence="2">Uncharacterized protein</fullName>
    </submittedName>
</protein>
<feature type="compositionally biased region" description="Acidic residues" evidence="1">
    <location>
        <begin position="29"/>
        <end position="44"/>
    </location>
</feature>
<feature type="region of interest" description="Disordered" evidence="1">
    <location>
        <begin position="22"/>
        <end position="104"/>
    </location>
</feature>
<feature type="compositionally biased region" description="Gly residues" evidence="1">
    <location>
        <begin position="87"/>
        <end position="104"/>
    </location>
</feature>
<keyword evidence="3" id="KW-1185">Reference proteome</keyword>
<proteinExistence type="predicted"/>
<dbReference type="EMBL" id="CAUYUJ010021426">
    <property type="protein sequence ID" value="CAK0904602.1"/>
    <property type="molecule type" value="Genomic_DNA"/>
</dbReference>
<comment type="caution">
    <text evidence="2">The sequence shown here is derived from an EMBL/GenBank/DDBJ whole genome shotgun (WGS) entry which is preliminary data.</text>
</comment>
<organism evidence="2 3">
    <name type="scientific">Prorocentrum cordatum</name>
    <dbReference type="NCBI Taxonomy" id="2364126"/>
    <lineage>
        <taxon>Eukaryota</taxon>
        <taxon>Sar</taxon>
        <taxon>Alveolata</taxon>
        <taxon>Dinophyceae</taxon>
        <taxon>Prorocentrales</taxon>
        <taxon>Prorocentraceae</taxon>
        <taxon>Prorocentrum</taxon>
    </lineage>
</organism>
<sequence length="117" mass="11612">MRPQAVAFADDLEAGWRLAERSAVAGAEENVDTSDDGANDDEDELPVKAGIDVAAATEEPEGFGKTEDSEEGVKDVETIVVDADVGGEPGGSASGDLGAAGGWGSVAPTCTATAGST</sequence>
<evidence type="ECO:0000256" key="1">
    <source>
        <dbReference type="SAM" id="MobiDB-lite"/>
    </source>
</evidence>
<evidence type="ECO:0000313" key="2">
    <source>
        <dbReference type="EMBL" id="CAK0904602.1"/>
    </source>
</evidence>